<evidence type="ECO:0000256" key="2">
    <source>
        <dbReference type="ARBA" id="ARBA00022692"/>
    </source>
</evidence>
<dbReference type="KEGG" id="halu:HUG12_15220"/>
<dbReference type="EMBL" id="CP058579">
    <property type="protein sequence ID" value="QLG63010.1"/>
    <property type="molecule type" value="Genomic_DNA"/>
</dbReference>
<gene>
    <name evidence="7" type="ORF">HUG12_15220</name>
</gene>
<dbReference type="OrthoDB" id="168794at2157"/>
<reference evidence="7 8" key="1">
    <citation type="submission" date="2020-06" db="EMBL/GenBank/DDBJ databases">
        <title>NJ-3-1, isolated from saline soil.</title>
        <authorList>
            <person name="Cui H.L."/>
            <person name="Shi X."/>
        </authorList>
    </citation>
    <scope>NUCLEOTIDE SEQUENCE [LARGE SCALE GENOMIC DNA]</scope>
    <source>
        <strain evidence="7 8">NJ-3-1</strain>
    </source>
</reference>
<evidence type="ECO:0000256" key="4">
    <source>
        <dbReference type="ARBA" id="ARBA00023136"/>
    </source>
</evidence>
<feature type="transmembrane region" description="Helical" evidence="5">
    <location>
        <begin position="126"/>
        <end position="144"/>
    </location>
</feature>
<accession>A0A7D5LC08</accession>
<evidence type="ECO:0000313" key="7">
    <source>
        <dbReference type="EMBL" id="QLG63010.1"/>
    </source>
</evidence>
<keyword evidence="2 5" id="KW-0812">Transmembrane</keyword>
<evidence type="ECO:0000256" key="1">
    <source>
        <dbReference type="ARBA" id="ARBA00004141"/>
    </source>
</evidence>
<evidence type="ECO:0000313" key="8">
    <source>
        <dbReference type="Proteomes" id="UP000509626"/>
    </source>
</evidence>
<feature type="transmembrane region" description="Helical" evidence="5">
    <location>
        <begin position="198"/>
        <end position="218"/>
    </location>
</feature>
<dbReference type="RefSeq" id="WP_179269595.1">
    <property type="nucleotide sequence ID" value="NZ_CP058579.1"/>
</dbReference>
<dbReference type="AlphaFoldDB" id="A0A7D5LC08"/>
<name>A0A7D5LC08_9EURY</name>
<feature type="transmembrane region" description="Helical" evidence="5">
    <location>
        <begin position="40"/>
        <end position="59"/>
    </location>
</feature>
<dbReference type="Pfam" id="PF00892">
    <property type="entry name" value="EamA"/>
    <property type="match status" value="2"/>
</dbReference>
<dbReference type="InterPro" id="IPR000620">
    <property type="entry name" value="EamA_dom"/>
</dbReference>
<evidence type="ECO:0000256" key="3">
    <source>
        <dbReference type="ARBA" id="ARBA00022989"/>
    </source>
</evidence>
<feature type="transmembrane region" description="Helical" evidence="5">
    <location>
        <begin position="269"/>
        <end position="288"/>
    </location>
</feature>
<evidence type="ECO:0000259" key="6">
    <source>
        <dbReference type="Pfam" id="PF00892"/>
    </source>
</evidence>
<feature type="transmembrane region" description="Helical" evidence="5">
    <location>
        <begin position="294"/>
        <end position="313"/>
    </location>
</feature>
<keyword evidence="3 5" id="KW-1133">Transmembrane helix</keyword>
<dbReference type="SUPFAM" id="SSF103481">
    <property type="entry name" value="Multidrug resistance efflux transporter EmrE"/>
    <property type="match status" value="2"/>
</dbReference>
<feature type="transmembrane region" description="Helical" evidence="5">
    <location>
        <begin position="71"/>
        <end position="89"/>
    </location>
</feature>
<protein>
    <submittedName>
        <fullName evidence="7">DMT family transporter</fullName>
    </submittedName>
</protein>
<feature type="transmembrane region" description="Helical" evidence="5">
    <location>
        <begin position="95"/>
        <end position="117"/>
    </location>
</feature>
<keyword evidence="8" id="KW-1185">Reference proteome</keyword>
<feature type="domain" description="EamA" evidence="6">
    <location>
        <begin position="15"/>
        <end position="140"/>
    </location>
</feature>
<evidence type="ECO:0000256" key="5">
    <source>
        <dbReference type="SAM" id="Phobius"/>
    </source>
</evidence>
<dbReference type="PANTHER" id="PTHR32322">
    <property type="entry name" value="INNER MEMBRANE TRANSPORTER"/>
    <property type="match status" value="1"/>
</dbReference>
<keyword evidence="4 5" id="KW-0472">Membrane</keyword>
<organism evidence="7 8">
    <name type="scientific">Halorarum salinum</name>
    <dbReference type="NCBI Taxonomy" id="2743089"/>
    <lineage>
        <taxon>Archaea</taxon>
        <taxon>Methanobacteriati</taxon>
        <taxon>Methanobacteriota</taxon>
        <taxon>Stenosarchaea group</taxon>
        <taxon>Halobacteria</taxon>
        <taxon>Halobacteriales</taxon>
        <taxon>Haloferacaceae</taxon>
        <taxon>Halorarum</taxon>
    </lineage>
</organism>
<comment type="subcellular location">
    <subcellularLocation>
        <location evidence="1">Membrane</location>
        <topology evidence="1">Multi-pass membrane protein</topology>
    </subcellularLocation>
</comment>
<dbReference type="PANTHER" id="PTHR32322:SF2">
    <property type="entry name" value="EAMA DOMAIN-CONTAINING PROTEIN"/>
    <property type="match status" value="1"/>
</dbReference>
<feature type="domain" description="EamA" evidence="6">
    <location>
        <begin position="172"/>
        <end position="311"/>
    </location>
</feature>
<dbReference type="GO" id="GO:0016020">
    <property type="term" value="C:membrane"/>
    <property type="evidence" value="ECO:0007669"/>
    <property type="project" value="UniProtKB-SubCell"/>
</dbReference>
<feature type="transmembrane region" description="Helical" evidence="5">
    <location>
        <begin position="230"/>
        <end position="257"/>
    </location>
</feature>
<dbReference type="InterPro" id="IPR037185">
    <property type="entry name" value="EmrE-like"/>
</dbReference>
<dbReference type="Proteomes" id="UP000509626">
    <property type="component" value="Chromosome"/>
</dbReference>
<feature type="transmembrane region" description="Helical" evidence="5">
    <location>
        <begin position="164"/>
        <end position="186"/>
    </location>
</feature>
<dbReference type="GeneID" id="56038837"/>
<dbReference type="InterPro" id="IPR050638">
    <property type="entry name" value="AA-Vitamin_Transporters"/>
</dbReference>
<sequence>MGGAESRTITPGPPVAAALWGGMYVVSKWGFESIPPVTLAFLRVLLGAVTLLLVVRVAYPRRSFSRTEWRGFAFLGLWVAITMATQFVGTDLTTASEGALVTVLTPVFTLLLGVAVLDESVNRRTAVGMALAFAGTLWVVAGQYDLATPGGGNPATPGGANASTLGAAGVGGVALLVLASVGWAAYTVWGKPLVRRYSALETATYSTVAAVPMLAALVPVELAVRDVPLAGIAVTPALVAAVAYLGVASTALAWYCWYRGLETADAGTVAVYFFAQPAVGAALGAVLLDETLSSGFFLGGATMAVGIYLVSVADAG</sequence>
<proteinExistence type="predicted"/>